<accession>A0ABP0CWK1</accession>
<comment type="caution">
    <text evidence="2">The sequence shown here is derived from an EMBL/GenBank/DDBJ whole genome shotgun (WGS) entry which is preliminary data.</text>
</comment>
<keyword evidence="3" id="KW-1185">Reference proteome</keyword>
<gene>
    <name evidence="2" type="ORF">SEUCBS140593_009576</name>
</gene>
<dbReference type="EMBL" id="CAWUHD010000161">
    <property type="protein sequence ID" value="CAK7236306.1"/>
    <property type="molecule type" value="Genomic_DNA"/>
</dbReference>
<feature type="chain" id="PRO_5046413449" description="Tat pathway signal sequence domain-containing protein" evidence="1">
    <location>
        <begin position="20"/>
        <end position="689"/>
    </location>
</feature>
<organism evidence="2 3">
    <name type="scientific">Sporothrix eucalyptigena</name>
    <dbReference type="NCBI Taxonomy" id="1812306"/>
    <lineage>
        <taxon>Eukaryota</taxon>
        <taxon>Fungi</taxon>
        <taxon>Dikarya</taxon>
        <taxon>Ascomycota</taxon>
        <taxon>Pezizomycotina</taxon>
        <taxon>Sordariomycetes</taxon>
        <taxon>Sordariomycetidae</taxon>
        <taxon>Ophiostomatales</taxon>
        <taxon>Ophiostomataceae</taxon>
        <taxon>Sporothrix</taxon>
    </lineage>
</organism>
<keyword evidence="1" id="KW-0732">Signal</keyword>
<sequence length="689" mass="75786">MHSLRFALFLGIAANPAAAACPYAGHASLSSRSHPKEQVLDNVHDTPKKAASGTKGIFYMNRIAPSTSQIYIANADGSNATLLLPDQENSTSPTFDFHPSWSPDGQWIVFTSERRGDGQADIYRVRPDGTGLETLVDTNAFEDNGVLSPDGTILAYVSTQGNHTANIWVKGVGGHGPSPMNLTDLPATRPRDSSSPQGHFRPAWSPDGEWIAFTSDRETDWTGHNNGTGWEHTQKLSLYVVRPNGSDFHQVASHDGLSLGTPQWSPDGTRLLYSAMTVEETYDSHGFVFEQRSVTSQIYSLDVTSKNMSVHTHGPYLKLNPHFVGNASNIGFLVKGSPNEGVNYTQADTTHASFSKPFLRNPSWSPDGKRVVYEVESWDTVRPAGKSLFSFDADWDYRFMDVFPQFNIPTRRLAITQKQLGDSSVMVSSATYTDVEDAFDVEDVSQPGASVFGLGGAYQPSFSPDGKQLAVGMGAWFGGRTMRSGTIYLVKTTSTPRNASDKTFHRSYTNLTAVGGTLNAGFPSFSPDGTKLVYRLWNVANGQPLGLRILDLTTGTTTNLTDGWDNTPGWSPDGERIVFSRQLNWTASSHSNRWWADRFDIMTIHPNGTGLTQLTDSPANDAHAVWSHDGRILWNSGMYGFRDESPLYDNTFQPYGQIMAMNADGTNKTLLTDSMWEDSMPLYIPNEYL</sequence>
<dbReference type="PANTHER" id="PTHR32161:SF8">
    <property type="entry name" value="DPP6 N-TERMINAL DOMAIN-LIKE PROTEIN"/>
    <property type="match status" value="1"/>
</dbReference>
<evidence type="ECO:0000313" key="3">
    <source>
        <dbReference type="Proteomes" id="UP001642482"/>
    </source>
</evidence>
<dbReference type="Pfam" id="PF07676">
    <property type="entry name" value="PD40"/>
    <property type="match status" value="7"/>
</dbReference>
<dbReference type="InterPro" id="IPR011659">
    <property type="entry name" value="WD40"/>
</dbReference>
<dbReference type="PANTHER" id="PTHR32161">
    <property type="entry name" value="DPP6 N-TERMINAL DOMAIN-LIKE PROTEIN"/>
    <property type="match status" value="1"/>
</dbReference>
<name>A0ABP0CWK1_9PEZI</name>
<evidence type="ECO:0008006" key="4">
    <source>
        <dbReference type="Google" id="ProtNLM"/>
    </source>
</evidence>
<reference evidence="2 3" key="1">
    <citation type="submission" date="2024-01" db="EMBL/GenBank/DDBJ databases">
        <authorList>
            <person name="Allen C."/>
            <person name="Tagirdzhanova G."/>
        </authorList>
    </citation>
    <scope>NUCLEOTIDE SEQUENCE [LARGE SCALE GENOMIC DNA]</scope>
</reference>
<proteinExistence type="predicted"/>
<evidence type="ECO:0000256" key="1">
    <source>
        <dbReference type="SAM" id="SignalP"/>
    </source>
</evidence>
<dbReference type="Proteomes" id="UP001642482">
    <property type="component" value="Unassembled WGS sequence"/>
</dbReference>
<dbReference type="PROSITE" id="PS51257">
    <property type="entry name" value="PROKAR_LIPOPROTEIN"/>
    <property type="match status" value="1"/>
</dbReference>
<dbReference type="Gene3D" id="2.120.10.30">
    <property type="entry name" value="TolB, C-terminal domain"/>
    <property type="match status" value="3"/>
</dbReference>
<feature type="signal peptide" evidence="1">
    <location>
        <begin position="1"/>
        <end position="19"/>
    </location>
</feature>
<dbReference type="InterPro" id="IPR011042">
    <property type="entry name" value="6-blade_b-propeller_TolB-like"/>
</dbReference>
<protein>
    <recommendedName>
        <fullName evidence="4">Tat pathway signal sequence domain-containing protein</fullName>
    </recommendedName>
</protein>
<evidence type="ECO:0000313" key="2">
    <source>
        <dbReference type="EMBL" id="CAK7236306.1"/>
    </source>
</evidence>
<dbReference type="SUPFAM" id="SSF82171">
    <property type="entry name" value="DPP6 N-terminal domain-like"/>
    <property type="match status" value="2"/>
</dbReference>